<dbReference type="EMBL" id="JAGFNK010000227">
    <property type="protein sequence ID" value="KAI9457021.1"/>
    <property type="molecule type" value="Genomic_DNA"/>
</dbReference>
<name>A0ACC0U103_9AGAM</name>
<dbReference type="Proteomes" id="UP001207468">
    <property type="component" value="Unassembled WGS sequence"/>
</dbReference>
<accession>A0ACC0U103</accession>
<sequence>MLLSLIYLTLLVNLPLSSTNPVSLSAIRHWSTLHLPLIRREVVSSTPRRVLKQGAIGLGDYIDVTYDVLVQVGETLAPLVLDTGSSDLWVLSSSCSTDCFSVSVPLYPQTSFQPSGVVVRLEYGDSLTGTFAQGPVGMDIAGVSGLRIQNQYFAAISETNTSVLQTGSAGIFGLGFPVNSIIWNKLLTSGVSRDSSPNVRRSHSLGPRVFPDLSGIRKHPTMHSDKGRSLSPNMNDVLASFATNGPLLPRLILAGALASPIVSISLQRDAIDVGGSQGVLSIGELPADIAAEDLTWVPLRCYTSAEGGLPAPEEFPNEVYPITWEVAIDDVYFDGRKLSRSALAASNPTLTALLDTTFWMQSLRSSGGDTYNCAEAHTLTFQIGGSFYPVDPRDFGSQTFEDTTSRCTPNLAPRDPPSSGFLYSWSIGDPFLKSVFVAFYYGNLTHPSQDPPRVGLRSNVPSDAAQRLQAAVQLANASFGGNLPLTSEAAPHGTPPSAGTTTAGVPQTLPSPSSQISYGPHVATKPFSFPPISIIGLLAIVL</sequence>
<protein>
    <submittedName>
        <fullName evidence="1">Aspartic peptidase domain-containing protein</fullName>
    </submittedName>
</protein>
<proteinExistence type="predicted"/>
<keyword evidence="2" id="KW-1185">Reference proteome</keyword>
<comment type="caution">
    <text evidence="1">The sequence shown here is derived from an EMBL/GenBank/DDBJ whole genome shotgun (WGS) entry which is preliminary data.</text>
</comment>
<evidence type="ECO:0000313" key="1">
    <source>
        <dbReference type="EMBL" id="KAI9457021.1"/>
    </source>
</evidence>
<evidence type="ECO:0000313" key="2">
    <source>
        <dbReference type="Proteomes" id="UP001207468"/>
    </source>
</evidence>
<gene>
    <name evidence="1" type="ORF">F5148DRAFT_1287791</name>
</gene>
<reference evidence="1" key="1">
    <citation type="submission" date="2021-03" db="EMBL/GenBank/DDBJ databases">
        <title>Evolutionary priming and transition to the ectomycorrhizal habit in an iconic lineage of mushroom-forming fungi: is preadaptation a requirement?</title>
        <authorList>
            <consortium name="DOE Joint Genome Institute"/>
            <person name="Looney B.P."/>
            <person name="Miyauchi S."/>
            <person name="Morin E."/>
            <person name="Drula E."/>
            <person name="Courty P.E."/>
            <person name="Chicoki N."/>
            <person name="Fauchery L."/>
            <person name="Kohler A."/>
            <person name="Kuo A."/>
            <person name="LaButti K."/>
            <person name="Pangilinan J."/>
            <person name="Lipzen A."/>
            <person name="Riley R."/>
            <person name="Andreopoulos W."/>
            <person name="He G."/>
            <person name="Johnson J."/>
            <person name="Barry K.W."/>
            <person name="Grigoriev I.V."/>
            <person name="Nagy L."/>
            <person name="Hibbett D."/>
            <person name="Henrissat B."/>
            <person name="Matheny P.B."/>
            <person name="Labbe J."/>
            <person name="Martin A.F."/>
        </authorList>
    </citation>
    <scope>NUCLEOTIDE SEQUENCE</scope>
    <source>
        <strain evidence="1">BPL698</strain>
    </source>
</reference>
<organism evidence="1 2">
    <name type="scientific">Russula earlei</name>
    <dbReference type="NCBI Taxonomy" id="71964"/>
    <lineage>
        <taxon>Eukaryota</taxon>
        <taxon>Fungi</taxon>
        <taxon>Dikarya</taxon>
        <taxon>Basidiomycota</taxon>
        <taxon>Agaricomycotina</taxon>
        <taxon>Agaricomycetes</taxon>
        <taxon>Russulales</taxon>
        <taxon>Russulaceae</taxon>
        <taxon>Russula</taxon>
    </lineage>
</organism>